<keyword evidence="1" id="KW-0472">Membrane</keyword>
<accession>A0A1I6EIN0</accession>
<evidence type="ECO:0000313" key="3">
    <source>
        <dbReference type="Proteomes" id="UP000199584"/>
    </source>
</evidence>
<dbReference type="Proteomes" id="UP000199584">
    <property type="component" value="Unassembled WGS sequence"/>
</dbReference>
<dbReference type="AlphaFoldDB" id="A0A1I6EIN0"/>
<evidence type="ECO:0000256" key="1">
    <source>
        <dbReference type="SAM" id="Phobius"/>
    </source>
</evidence>
<dbReference type="EMBL" id="FOYM01000046">
    <property type="protein sequence ID" value="SFR17332.1"/>
    <property type="molecule type" value="Genomic_DNA"/>
</dbReference>
<proteinExistence type="predicted"/>
<protein>
    <submittedName>
        <fullName evidence="2">Uncharacterized protein</fullName>
    </submittedName>
</protein>
<keyword evidence="1" id="KW-0812">Transmembrane</keyword>
<evidence type="ECO:0000313" key="2">
    <source>
        <dbReference type="EMBL" id="SFR17332.1"/>
    </source>
</evidence>
<organism evidence="2 3">
    <name type="scientific">Desulfoscipio geothermicus DSM 3669</name>
    <dbReference type="NCBI Taxonomy" id="1121426"/>
    <lineage>
        <taxon>Bacteria</taxon>
        <taxon>Bacillati</taxon>
        <taxon>Bacillota</taxon>
        <taxon>Clostridia</taxon>
        <taxon>Eubacteriales</taxon>
        <taxon>Desulfallaceae</taxon>
        <taxon>Desulfoscipio</taxon>
    </lineage>
</organism>
<keyword evidence="1" id="KW-1133">Transmembrane helix</keyword>
<dbReference type="STRING" id="39060.SAMN05660706_1467"/>
<name>A0A1I6EIN0_9FIRM</name>
<gene>
    <name evidence="2" type="ORF">SAMN05660706_1467</name>
</gene>
<reference evidence="3" key="1">
    <citation type="submission" date="2016-10" db="EMBL/GenBank/DDBJ databases">
        <authorList>
            <person name="Varghese N."/>
            <person name="Submissions S."/>
        </authorList>
    </citation>
    <scope>NUCLEOTIDE SEQUENCE [LARGE SCALE GENOMIC DNA]</scope>
    <source>
        <strain evidence="3">DSM 3669</strain>
    </source>
</reference>
<sequence length="49" mass="5470">MLVVPSYLIKQVRSKMKPHITRASFRAKSFGSALVMCGFYCTVHVIPLG</sequence>
<keyword evidence="3" id="KW-1185">Reference proteome</keyword>
<feature type="transmembrane region" description="Helical" evidence="1">
    <location>
        <begin position="25"/>
        <end position="46"/>
    </location>
</feature>